<keyword evidence="1" id="KW-0802">TPR repeat</keyword>
<evidence type="ECO:0000313" key="4">
    <source>
        <dbReference type="EMBL" id="PFX26580.1"/>
    </source>
</evidence>
<evidence type="ECO:0000256" key="2">
    <source>
        <dbReference type="SAM" id="Coils"/>
    </source>
</evidence>
<dbReference type="SUPFAM" id="SSF52540">
    <property type="entry name" value="P-loop containing nucleoside triphosphate hydrolases"/>
    <property type="match status" value="1"/>
</dbReference>
<name>A0A2B4SCN4_STYPI</name>
<evidence type="ECO:0000259" key="3">
    <source>
        <dbReference type="PROSITE" id="PS50017"/>
    </source>
</evidence>
<dbReference type="Pfam" id="PF00531">
    <property type="entry name" value="Death"/>
    <property type="match status" value="1"/>
</dbReference>
<dbReference type="GO" id="GO:0005524">
    <property type="term" value="F:ATP binding"/>
    <property type="evidence" value="ECO:0007669"/>
    <property type="project" value="InterPro"/>
</dbReference>
<dbReference type="Pfam" id="PF00004">
    <property type="entry name" value="AAA"/>
    <property type="match status" value="1"/>
</dbReference>
<dbReference type="PROSITE" id="PS50005">
    <property type="entry name" value="TPR"/>
    <property type="match status" value="2"/>
</dbReference>
<comment type="caution">
    <text evidence="4">The sequence shown here is derived from an EMBL/GenBank/DDBJ whole genome shotgun (WGS) entry which is preliminary data.</text>
</comment>
<feature type="coiled-coil region" evidence="2">
    <location>
        <begin position="1017"/>
        <end position="1044"/>
    </location>
</feature>
<accession>A0A2B4SCN4</accession>
<dbReference type="InterPro" id="IPR011990">
    <property type="entry name" value="TPR-like_helical_dom_sf"/>
</dbReference>
<dbReference type="InterPro" id="IPR019734">
    <property type="entry name" value="TPR_rpt"/>
</dbReference>
<dbReference type="GO" id="GO:0016887">
    <property type="term" value="F:ATP hydrolysis activity"/>
    <property type="evidence" value="ECO:0007669"/>
    <property type="project" value="InterPro"/>
</dbReference>
<dbReference type="Pfam" id="PF13424">
    <property type="entry name" value="TPR_12"/>
    <property type="match status" value="1"/>
</dbReference>
<organism evidence="4 5">
    <name type="scientific">Stylophora pistillata</name>
    <name type="common">Smooth cauliflower coral</name>
    <dbReference type="NCBI Taxonomy" id="50429"/>
    <lineage>
        <taxon>Eukaryota</taxon>
        <taxon>Metazoa</taxon>
        <taxon>Cnidaria</taxon>
        <taxon>Anthozoa</taxon>
        <taxon>Hexacorallia</taxon>
        <taxon>Scleractinia</taxon>
        <taxon>Astrocoeniina</taxon>
        <taxon>Pocilloporidae</taxon>
        <taxon>Stylophora</taxon>
    </lineage>
</organism>
<dbReference type="SMART" id="SM00028">
    <property type="entry name" value="TPR"/>
    <property type="match status" value="3"/>
</dbReference>
<dbReference type="AlphaFoldDB" id="A0A2B4SCN4"/>
<dbReference type="InterPro" id="IPR000488">
    <property type="entry name" value="Death_dom"/>
</dbReference>
<dbReference type="GO" id="GO:0007165">
    <property type="term" value="P:signal transduction"/>
    <property type="evidence" value="ECO:0007669"/>
    <property type="project" value="InterPro"/>
</dbReference>
<dbReference type="Gene3D" id="1.10.533.10">
    <property type="entry name" value="Death Domain, Fas"/>
    <property type="match status" value="3"/>
</dbReference>
<proteinExistence type="predicted"/>
<dbReference type="SUPFAM" id="SSF47986">
    <property type="entry name" value="DEATH domain"/>
    <property type="match status" value="3"/>
</dbReference>
<dbReference type="Gene3D" id="3.40.50.300">
    <property type="entry name" value="P-loop containing nucleotide triphosphate hydrolases"/>
    <property type="match status" value="1"/>
</dbReference>
<dbReference type="InterPro" id="IPR003959">
    <property type="entry name" value="ATPase_AAA_core"/>
</dbReference>
<protein>
    <recommendedName>
        <fullName evidence="3">Death domain-containing protein</fullName>
    </recommendedName>
</protein>
<dbReference type="Proteomes" id="UP000225706">
    <property type="component" value="Unassembled WGS sequence"/>
</dbReference>
<dbReference type="PROSITE" id="PS50017">
    <property type="entry name" value="DEATH_DOMAIN"/>
    <property type="match status" value="1"/>
</dbReference>
<feature type="repeat" description="TPR" evidence="1">
    <location>
        <begin position="963"/>
        <end position="996"/>
    </location>
</feature>
<gene>
    <name evidence="4" type="ORF">AWC38_SpisGene8750</name>
</gene>
<feature type="repeat" description="TPR" evidence="1">
    <location>
        <begin position="1004"/>
        <end position="1037"/>
    </location>
</feature>
<dbReference type="PANTHER" id="PTHR47691">
    <property type="entry name" value="REGULATOR-RELATED"/>
    <property type="match status" value="1"/>
</dbReference>
<dbReference type="SMART" id="SM00005">
    <property type="entry name" value="DEATH"/>
    <property type="match status" value="3"/>
</dbReference>
<dbReference type="EMBL" id="LSMT01000123">
    <property type="protein sequence ID" value="PFX26580.1"/>
    <property type="molecule type" value="Genomic_DNA"/>
</dbReference>
<evidence type="ECO:0000256" key="1">
    <source>
        <dbReference type="PROSITE-ProRule" id="PRU00339"/>
    </source>
</evidence>
<evidence type="ECO:0000313" key="5">
    <source>
        <dbReference type="Proteomes" id="UP000225706"/>
    </source>
</evidence>
<dbReference type="InterPro" id="IPR027417">
    <property type="entry name" value="P-loop_NTPase"/>
</dbReference>
<reference evidence="5" key="1">
    <citation type="journal article" date="2017" name="bioRxiv">
        <title>Comparative analysis of the genomes of Stylophora pistillata and Acropora digitifera provides evidence for extensive differences between species of corals.</title>
        <authorList>
            <person name="Voolstra C.R."/>
            <person name="Li Y."/>
            <person name="Liew Y.J."/>
            <person name="Baumgarten S."/>
            <person name="Zoccola D."/>
            <person name="Flot J.-F."/>
            <person name="Tambutte S."/>
            <person name="Allemand D."/>
            <person name="Aranda M."/>
        </authorList>
    </citation>
    <scope>NUCLEOTIDE SEQUENCE [LARGE SCALE GENOMIC DNA]</scope>
</reference>
<keyword evidence="2" id="KW-0175">Coiled coil</keyword>
<dbReference type="InterPro" id="IPR011029">
    <property type="entry name" value="DEATH-like_dom_sf"/>
</dbReference>
<sequence length="1120" mass="128328">MAHSHGRGLWTGPKLSAILRSNPKFIEELCLCLDRDMRLIRNWRHLASKLHVDVDVIRRLEEYGDFSPTIRLFDFLAASNPDLTVKELKETMLEIGRNDLISLLITKAGCADAEKVVDVITSQSYEAPSLRAGLLDAIALALDAKSMVLSNWYTLAVRLGVPRKTCWEFERRSTENPTGRLFQYLATNCPHVTLLSLGKALDSIQRKDLIKLLREENLRDDMLLKNVITPGSELLEKLAQELNRENCPGVQNWTHLAWKMEVPADARREFADIKQSMRSPTKEVLEWLAAQFPEKALSDVAKALDEIQRNDAIQIISEHFPDTVDSALQGLGCSFQDSLSMPDPTGQVFLTGFEREQRDSFMKQEVKEQFDHDGSLPDRTDLVGRNETCEHIITTLSSNKAVEIVAPPGYGKTSVVIEVAHRMIERKKYIAYVKPRGFTCVEDLASKIIETLRYVPGENTITGVFSHINSQKRKSVVLIIENIDNLLHLEDQVSKDNYHQELKSESRCTKMWGKYTKDDFLTFFKDLGQSPNIHLVLTSRETYDFSVSFPLELINLDSLNDKDSASMFAKCEDSLDEDLIKDLVRVCGGIPLIICTVISILRRENPRGAARRLSTSSPGSLVRELTDPEILPNEDRIDKCLEICFHRLSEENQKIIVMFSTFPYRFTQEQFQVVFRSSVTADLQTSLNCLHHSSLLRFDRRSCQYSLHPFIRDFFSLKSDHREAKVTFIRHYSDLAVTLCRTFLTKDCKSAIDQYLSEKDNIREAIAWCGDDHPELDQTFREQCIDAFNKAAVFLAEVMRKYEFQSLFCKLAYRCRYHMHLYSACLTNIGMKIVSSCTCTPHICPRALYQAQEILTEANETQSNLMHVEKSIRAQCLSKLGFCCICEKSVAEGQKHLNIALELRKENAEELKRHEDQIMLAACFNDLAASQMVQRNHMQAIQTRLLKVLPVYKQNLGDHPFTATTLNWIGNSYHALGDYDNAIHYSSRSITIRSKLLRQHQETARSLYDLGVAYSAKKDYETALKNLMEAMELQEEVLDTQDELIHTHQALSIALRGLKRTKDAEEEMNRARECAKKLDSWEPPFDKMEIQELEENWVEFLSAKPRNSEFEKTPFCLEDD</sequence>
<feature type="domain" description="Death" evidence="3">
    <location>
        <begin position="42"/>
        <end position="108"/>
    </location>
</feature>
<dbReference type="PANTHER" id="PTHR47691:SF3">
    <property type="entry name" value="HTH-TYPE TRANSCRIPTIONAL REGULATOR RV0890C-RELATED"/>
    <property type="match status" value="1"/>
</dbReference>
<dbReference type="Gene3D" id="1.25.40.10">
    <property type="entry name" value="Tetratricopeptide repeat domain"/>
    <property type="match status" value="1"/>
</dbReference>
<dbReference type="OrthoDB" id="5953971at2759"/>
<keyword evidence="5" id="KW-1185">Reference proteome</keyword>
<dbReference type="SUPFAM" id="SSF48452">
    <property type="entry name" value="TPR-like"/>
    <property type="match status" value="1"/>
</dbReference>